<evidence type="ECO:0000256" key="6">
    <source>
        <dbReference type="ARBA" id="ARBA00022771"/>
    </source>
</evidence>
<dbReference type="CDD" id="cd03362">
    <property type="entry name" value="TOPRIM_TopoIA_TopoIII"/>
    <property type="match status" value="1"/>
</dbReference>
<comment type="catalytic activity">
    <reaction evidence="1 12">
        <text>ATP-independent breakage of single-stranded DNA, followed by passage and rejoining.</text>
        <dbReference type="EC" id="5.6.2.1"/>
    </reaction>
</comment>
<dbReference type="Pfam" id="PF01751">
    <property type="entry name" value="Toprim"/>
    <property type="match status" value="1"/>
</dbReference>
<dbReference type="AlphaFoldDB" id="F2KPZ5"/>
<dbReference type="FunFam" id="1.10.290.10:FF:000003">
    <property type="entry name" value="DNA topoisomerase"/>
    <property type="match status" value="1"/>
</dbReference>
<evidence type="ECO:0000313" key="15">
    <source>
        <dbReference type="EMBL" id="AEA46502.1"/>
    </source>
</evidence>
<evidence type="ECO:0000259" key="14">
    <source>
        <dbReference type="PROSITE" id="PS52039"/>
    </source>
</evidence>
<keyword evidence="16" id="KW-1185">Reference proteome</keyword>
<dbReference type="SUPFAM" id="SSF56712">
    <property type="entry name" value="Prokaryotic type I DNA topoisomerase"/>
    <property type="match status" value="1"/>
</dbReference>
<dbReference type="EC" id="5.6.2.1" evidence="12"/>
<dbReference type="Gene3D" id="2.70.20.10">
    <property type="entry name" value="Topoisomerase I, domain 3"/>
    <property type="match status" value="1"/>
</dbReference>
<dbReference type="EMBL" id="CP002588">
    <property type="protein sequence ID" value="AEA46502.1"/>
    <property type="molecule type" value="Genomic_DNA"/>
</dbReference>
<dbReference type="InterPro" id="IPR003602">
    <property type="entry name" value="Topo_IA_DNA-bd_dom"/>
</dbReference>
<dbReference type="GO" id="GO:0006310">
    <property type="term" value="P:DNA recombination"/>
    <property type="evidence" value="ECO:0007669"/>
    <property type="project" value="TreeGrafter"/>
</dbReference>
<comment type="caution">
    <text evidence="12">Lacks conserved residue(s) required for the propagation of feature annotation.</text>
</comment>
<sequence length="667" mass="75852">MGWLIITEKHNTARRIASILFNDVKQLKKYGVSYYHSPSSNAYVVGLKGHIVELDFPKEYNSWKNVPLRSLLRAELVKEVKEKGIARLLKELAREVDRVTVATDYDREGELIGFEALEIVKQVNPDVKVDRAKYSAITPADIKKAFSNPSKVDINLAKAAETRQRIDLIWGAVLTRLISISSGRMGRDFLSVGRVQSPTLRLIVEREKEIENFRPTPYWEIVAEFCNGECFTAKHVERFTDVAKAKAAFKKIGNTAAVRTFEKKERKEARPTPFNTTEFLREASKFMSPDRAMNVAETLYMNGYISYPRTDNTIYPPTLNLKAIATSFLNSDFEKEAKIVLSQPSIKPSRGKKESKDHPPIYPTAVAKKGELSKEEWTIYELVVRRFLATLAPEAIWEVKRVEIDANGELFRATGRRLLSPGWRAIYIYSKAEEVSIPDLTVGQILRIKNKELLEKETKPPGRYTTGNLIRIMEKLGLGTKSTRHEIIKKLYSRKYVYGNPLRPTQTAFAVIEALKSNAETITLPDMTSKLEKDMDAIAEGKLSDEEVVEESVRFLDEILSNIDVKELSKSLREGVKKDKVVGKCPECGRELVIRKTKGKKRFIGCSGYPACSFTLPLPQNGTLYITAKECEKHSIKKIKIRTKKGYWDLGCPYCNYLEWKAKQDKA</sequence>
<dbReference type="Proteomes" id="UP000008136">
    <property type="component" value="Chromosome"/>
</dbReference>
<dbReference type="KEGG" id="ave:Arcve_0470"/>
<keyword evidence="11 12" id="KW-0413">Isomerase</keyword>
<feature type="site" description="Interaction with DNA" evidence="12">
    <location>
        <position position="494"/>
    </location>
</feature>
<proteinExistence type="inferred from homology"/>
<dbReference type="RefSeq" id="WP_013683176.1">
    <property type="nucleotide sequence ID" value="NC_015320.1"/>
</dbReference>
<feature type="region of interest" description="Interaction with DNA" evidence="12">
    <location>
        <begin position="191"/>
        <end position="196"/>
    </location>
</feature>
<dbReference type="Gene3D" id="1.10.460.10">
    <property type="entry name" value="Topoisomerase I, domain 2"/>
    <property type="match status" value="1"/>
</dbReference>
<evidence type="ECO:0000256" key="7">
    <source>
        <dbReference type="ARBA" id="ARBA00022833"/>
    </source>
</evidence>
<dbReference type="HAMAP" id="MF_00952">
    <property type="entry name" value="Topoisom_1_prok"/>
    <property type="match status" value="1"/>
</dbReference>
<keyword evidence="9 12" id="KW-0799">Topoisomerase</keyword>
<dbReference type="eggNOG" id="arCOG05045">
    <property type="taxonomic scope" value="Archaea"/>
</dbReference>
<comment type="subunit">
    <text evidence="12">Monomer.</text>
</comment>
<dbReference type="GO" id="GO:0005694">
    <property type="term" value="C:chromosome"/>
    <property type="evidence" value="ECO:0007669"/>
    <property type="project" value="InterPro"/>
</dbReference>
<dbReference type="PROSITE" id="PS00396">
    <property type="entry name" value="TOPO_IA_1"/>
    <property type="match status" value="1"/>
</dbReference>
<dbReference type="SMART" id="SM00436">
    <property type="entry name" value="TOP1Bc"/>
    <property type="match status" value="1"/>
</dbReference>
<dbReference type="InterPro" id="IPR034144">
    <property type="entry name" value="TOPRIM_TopoIII"/>
</dbReference>
<dbReference type="Gene3D" id="3.30.65.10">
    <property type="entry name" value="Bacterial Topoisomerase I, domain 1"/>
    <property type="match status" value="1"/>
</dbReference>
<feature type="site" description="Interaction with DNA" evidence="12">
    <location>
        <position position="309"/>
    </location>
</feature>
<evidence type="ECO:0000313" key="16">
    <source>
        <dbReference type="Proteomes" id="UP000008136"/>
    </source>
</evidence>
<dbReference type="HOGENOM" id="CLU_002929_1_4_2"/>
<dbReference type="InterPro" id="IPR013497">
    <property type="entry name" value="Topo_IA_cen"/>
</dbReference>
<dbReference type="CDD" id="cd00186">
    <property type="entry name" value="TOP1Ac"/>
    <property type="match status" value="1"/>
</dbReference>
<dbReference type="InterPro" id="IPR023406">
    <property type="entry name" value="Topo_IA_AS"/>
</dbReference>
<dbReference type="InterPro" id="IPR006171">
    <property type="entry name" value="TOPRIM_dom"/>
</dbReference>
<dbReference type="GO" id="GO:0006281">
    <property type="term" value="P:DNA repair"/>
    <property type="evidence" value="ECO:0007669"/>
    <property type="project" value="TreeGrafter"/>
</dbReference>
<dbReference type="SUPFAM" id="SSF57783">
    <property type="entry name" value="Zinc beta-ribbon"/>
    <property type="match status" value="1"/>
</dbReference>
<evidence type="ECO:0000256" key="8">
    <source>
        <dbReference type="ARBA" id="ARBA00022842"/>
    </source>
</evidence>
<feature type="domain" description="Topo IA-type catalytic" evidence="14">
    <location>
        <begin position="153"/>
        <end position="560"/>
    </location>
</feature>
<feature type="active site" description="O-(5'-phospho-DNA)-tyrosine intermediate" evidence="12">
    <location>
        <position position="307"/>
    </location>
</feature>
<reference evidence="15 16" key="1">
    <citation type="submission" date="2011-03" db="EMBL/GenBank/DDBJ databases">
        <title>The complete genome of Archaeoglobus veneficus SNP6.</title>
        <authorList>
            <consortium name="US DOE Joint Genome Institute (JGI-PGF)"/>
            <person name="Lucas S."/>
            <person name="Copeland A."/>
            <person name="Lapidus A."/>
            <person name="Bruce D."/>
            <person name="Goodwin L."/>
            <person name="Pitluck S."/>
            <person name="Kyrpides N."/>
            <person name="Mavromatis K."/>
            <person name="Pagani I."/>
            <person name="Ivanova N."/>
            <person name="Mikhailova N."/>
            <person name="Lu M."/>
            <person name="Detter J.C."/>
            <person name="Tapia R."/>
            <person name="Han C."/>
            <person name="Land M."/>
            <person name="Hauser L."/>
            <person name="Markowitz V."/>
            <person name="Cheng J.-F."/>
            <person name="Hugenholtz P."/>
            <person name="Woyke T."/>
            <person name="Wu D."/>
            <person name="Spring S."/>
            <person name="Brambilla E."/>
            <person name="Klenk H.-P."/>
            <person name="Eisen J.A."/>
        </authorList>
    </citation>
    <scope>NUCLEOTIDE SEQUENCE [LARGE SCALE GENOMIC DNA]</scope>
    <source>
        <strain>SNP6</strain>
    </source>
</reference>
<dbReference type="PRINTS" id="PR00417">
    <property type="entry name" value="PRTPISMRASEI"/>
</dbReference>
<dbReference type="InterPro" id="IPR023405">
    <property type="entry name" value="Topo_IA_core_domain"/>
</dbReference>
<dbReference type="SMART" id="SM00493">
    <property type="entry name" value="TOPRIM"/>
    <property type="match status" value="1"/>
</dbReference>
<evidence type="ECO:0000256" key="1">
    <source>
        <dbReference type="ARBA" id="ARBA00000213"/>
    </source>
</evidence>
<dbReference type="GeneID" id="10393565"/>
<evidence type="ECO:0000256" key="3">
    <source>
        <dbReference type="ARBA" id="ARBA00009446"/>
    </source>
</evidence>
<dbReference type="InterPro" id="IPR005739">
    <property type="entry name" value="TopoI_arch"/>
</dbReference>
<dbReference type="InterPro" id="IPR000380">
    <property type="entry name" value="Topo_IA"/>
</dbReference>
<keyword evidence="4" id="KW-0479">Metal-binding</keyword>
<evidence type="ECO:0000256" key="2">
    <source>
        <dbReference type="ARBA" id="ARBA00001946"/>
    </source>
</evidence>
<comment type="cofactor">
    <cofactor evidence="2">
        <name>Mg(2+)</name>
        <dbReference type="ChEBI" id="CHEBI:18420"/>
    </cofactor>
</comment>
<evidence type="ECO:0000256" key="5">
    <source>
        <dbReference type="ARBA" id="ARBA00022737"/>
    </source>
</evidence>
<evidence type="ECO:0000259" key="13">
    <source>
        <dbReference type="PROSITE" id="PS50880"/>
    </source>
</evidence>
<dbReference type="PROSITE" id="PS50880">
    <property type="entry name" value="TOPRIM"/>
    <property type="match status" value="1"/>
</dbReference>
<feature type="site" description="Interaction with DNA" evidence="12">
    <location>
        <position position="50"/>
    </location>
</feature>
<keyword evidence="6" id="KW-0863">Zinc-finger</keyword>
<dbReference type="eggNOG" id="arCOG01527">
    <property type="taxonomic scope" value="Archaea"/>
</dbReference>
<dbReference type="GO" id="GO:0003677">
    <property type="term" value="F:DNA binding"/>
    <property type="evidence" value="ECO:0007669"/>
    <property type="project" value="UniProtKB-KW"/>
</dbReference>
<dbReference type="Gene3D" id="1.10.290.10">
    <property type="entry name" value="Topoisomerase I, domain 4"/>
    <property type="match status" value="1"/>
</dbReference>
<dbReference type="NCBIfam" id="TIGR01057">
    <property type="entry name" value="topA_arch"/>
    <property type="match status" value="1"/>
</dbReference>
<dbReference type="PANTHER" id="PTHR11390:SF26">
    <property type="entry name" value="DNA TOPOISOMERASE 1"/>
    <property type="match status" value="1"/>
</dbReference>
<dbReference type="Pfam" id="PF01396">
    <property type="entry name" value="Zn_ribbon_Top1"/>
    <property type="match status" value="1"/>
</dbReference>
<organism evidence="15 16">
    <name type="scientific">Archaeoglobus veneficus (strain DSM 11195 / SNP6)</name>
    <dbReference type="NCBI Taxonomy" id="693661"/>
    <lineage>
        <taxon>Archaea</taxon>
        <taxon>Methanobacteriati</taxon>
        <taxon>Methanobacteriota</taxon>
        <taxon>Archaeoglobi</taxon>
        <taxon>Archaeoglobales</taxon>
        <taxon>Archaeoglobaceae</taxon>
        <taxon>Archaeoglobus</taxon>
    </lineage>
</organism>
<keyword evidence="8" id="KW-0460">Magnesium</keyword>
<feature type="site" description="Interaction with DNA" evidence="12">
    <location>
        <position position="163"/>
    </location>
</feature>
<dbReference type="NCBIfam" id="NF005555">
    <property type="entry name" value="PRK07220.1"/>
    <property type="match status" value="1"/>
</dbReference>
<keyword evidence="7" id="KW-0862">Zinc</keyword>
<evidence type="ECO:0000256" key="12">
    <source>
        <dbReference type="HAMAP-Rule" id="MF_00952"/>
    </source>
</evidence>
<protein>
    <recommendedName>
        <fullName evidence="12">DNA topoisomerase 1</fullName>
        <ecNumber evidence="12">5.6.2.1</ecNumber>
    </recommendedName>
    <alternativeName>
        <fullName evidence="12">DNA topoisomerase I</fullName>
    </alternativeName>
</protein>
<evidence type="ECO:0000256" key="10">
    <source>
        <dbReference type="ARBA" id="ARBA00023125"/>
    </source>
</evidence>
<dbReference type="Gene3D" id="3.40.50.140">
    <property type="match status" value="1"/>
</dbReference>
<keyword evidence="10 12" id="KW-0238">DNA-binding</keyword>
<dbReference type="InterPro" id="IPR013498">
    <property type="entry name" value="Topo_IA_Znf"/>
</dbReference>
<dbReference type="InterPro" id="IPR028612">
    <property type="entry name" value="Topoisom_1_IA"/>
</dbReference>
<dbReference type="SMART" id="SM00437">
    <property type="entry name" value="TOP1Ac"/>
    <property type="match status" value="1"/>
</dbReference>
<feature type="site" description="Interaction with DNA" evidence="12">
    <location>
        <position position="167"/>
    </location>
</feature>
<dbReference type="InterPro" id="IPR013826">
    <property type="entry name" value="Topo_IA_cen_sub3"/>
</dbReference>
<dbReference type="STRING" id="693661.Arcve_0470"/>
<feature type="domain" description="Toprim" evidence="13">
    <location>
        <begin position="2"/>
        <end position="135"/>
    </location>
</feature>
<dbReference type="PANTHER" id="PTHR11390">
    <property type="entry name" value="PROKARYOTIC DNA TOPOISOMERASE"/>
    <property type="match status" value="1"/>
</dbReference>
<dbReference type="InterPro" id="IPR003601">
    <property type="entry name" value="Topo_IA_2"/>
</dbReference>
<dbReference type="Pfam" id="PF01131">
    <property type="entry name" value="Topoisom_bac"/>
    <property type="match status" value="1"/>
</dbReference>
<comment type="function">
    <text evidence="12">Releases the supercoiling and torsional tension of DNA, which is introduced during the DNA replication and transcription, by transiently cleaving and rejoining one strand of the DNA duplex. Introduces a single-strand break via transesterification at a target site in duplex DNA. The scissile phosphodiester is attacked by the catalytic tyrosine of the enzyme, resulting in the formation of a DNA-(5'-phosphotyrosyl)-enzyme intermediate and the expulsion of a 3'-OH DNA strand. The free DNA strand then undergoes passage around the unbroken strand, thus removing DNA supercoils. Finally, in the religation step, the DNA 3'-OH attacks the covalent intermediate to expel the active-site tyrosine and restore the DNA phosphodiester backbone.</text>
</comment>
<dbReference type="GO" id="GO:0003917">
    <property type="term" value="F:DNA topoisomerase type I (single strand cut, ATP-independent) activity"/>
    <property type="evidence" value="ECO:0007669"/>
    <property type="project" value="UniProtKB-UniRule"/>
</dbReference>
<dbReference type="PROSITE" id="PS52039">
    <property type="entry name" value="TOPO_IA_2"/>
    <property type="match status" value="1"/>
</dbReference>
<dbReference type="GO" id="GO:0008270">
    <property type="term" value="F:zinc ion binding"/>
    <property type="evidence" value="ECO:0007669"/>
    <property type="project" value="UniProtKB-KW"/>
</dbReference>
<dbReference type="OrthoDB" id="30963at2157"/>
<evidence type="ECO:0000256" key="4">
    <source>
        <dbReference type="ARBA" id="ARBA00022723"/>
    </source>
</evidence>
<dbReference type="GO" id="GO:0006265">
    <property type="term" value="P:DNA topological change"/>
    <property type="evidence" value="ECO:0007669"/>
    <property type="project" value="UniProtKB-UniRule"/>
</dbReference>
<keyword evidence="5" id="KW-0677">Repeat</keyword>
<accession>F2KPZ5</accession>
<dbReference type="InterPro" id="IPR013825">
    <property type="entry name" value="Topo_IA_cen_sub2"/>
</dbReference>
<dbReference type="InterPro" id="IPR013824">
    <property type="entry name" value="Topo_IA_cen_sub1"/>
</dbReference>
<name>F2KPZ5_ARCVS</name>
<evidence type="ECO:0000256" key="9">
    <source>
        <dbReference type="ARBA" id="ARBA00023029"/>
    </source>
</evidence>
<gene>
    <name evidence="12" type="primary">topA</name>
    <name evidence="15" type="ordered locus">Arcve_0470</name>
</gene>
<comment type="similarity">
    <text evidence="3 12">Belongs to the type IA topoisomerase family.</text>
</comment>
<evidence type="ECO:0000256" key="11">
    <source>
        <dbReference type="ARBA" id="ARBA00023235"/>
    </source>
</evidence>